<dbReference type="InterPro" id="IPR021272">
    <property type="entry name" value="DUF2851"/>
</dbReference>
<name>A0ABS5VY06_9BACT</name>
<evidence type="ECO:0000313" key="2">
    <source>
        <dbReference type="Proteomes" id="UP000772618"/>
    </source>
</evidence>
<proteinExistence type="predicted"/>
<comment type="caution">
    <text evidence="1">The sequence shown here is derived from an EMBL/GenBank/DDBJ whole genome shotgun (WGS) entry which is preliminary data.</text>
</comment>
<reference evidence="1 2" key="1">
    <citation type="submission" date="2021-05" db="EMBL/GenBank/DDBJ databases">
        <title>A Polyphasic approach of four new species of the genus Ohtaekwangia: Ohtaekwangia histidinii sp. nov., Ohtaekwangia cretensis sp. nov., Ohtaekwangia indiensis sp. nov., Ohtaekwangia reichenbachii sp. nov. from diverse environment.</title>
        <authorList>
            <person name="Octaviana S."/>
        </authorList>
    </citation>
    <scope>NUCLEOTIDE SEQUENCE [LARGE SCALE GENOMIC DNA]</scope>
    <source>
        <strain evidence="1 2">PWU20</strain>
    </source>
</reference>
<sequence>MQESLLHYIWQFQYFNRSNLQTTGGEDLVVFNPGYRNTNAGPDFSNARIRIGNIEWIGNVEIHFHSSGWYDHNHDTDPAYDNVILHVVWAEDKPVNRRDNSNLHTLELRGRVDDALMLRYNNLFRNPEAIPCAATIMSVSDITRLSMFEKAVMSRLENKAMGILAALRVNNNDWEETCYQFLCKNFGFKVNADAFHALSKGLPYKVILKHADKSSQVEGLLFGQAGFLEEEMEDAYFLELKREYKLLSQKFSLQDHKMNKSQWKFLRLRPANFPTIRLAQLAALIVTEKNICSKILEATSYKALVELFSAEQSSYWKHHYLFGQKLESTISSIGKASIDNLIINTAVPLLVAYGKAHDDQHFIDRAVDILQYIPAEENMITRNWSSLGIRCKTSFDTQAAIELYNNFCLRKRCLECNIGASIIRPSLA</sequence>
<dbReference type="Proteomes" id="UP000772618">
    <property type="component" value="Unassembled WGS sequence"/>
</dbReference>
<organism evidence="1 2">
    <name type="scientific">Chryseosolibacter indicus</name>
    <dbReference type="NCBI Taxonomy" id="2782351"/>
    <lineage>
        <taxon>Bacteria</taxon>
        <taxon>Pseudomonadati</taxon>
        <taxon>Bacteroidota</taxon>
        <taxon>Cytophagia</taxon>
        <taxon>Cytophagales</taxon>
        <taxon>Chryseotaleaceae</taxon>
        <taxon>Chryseosolibacter</taxon>
    </lineage>
</organism>
<protein>
    <submittedName>
        <fullName evidence="1">DUF2851 family protein</fullName>
    </submittedName>
</protein>
<accession>A0ABS5VY06</accession>
<gene>
    <name evidence="1" type="ORF">KK060_23505</name>
</gene>
<keyword evidence="2" id="KW-1185">Reference proteome</keyword>
<dbReference type="Pfam" id="PF11013">
    <property type="entry name" value="DUF2851"/>
    <property type="match status" value="1"/>
</dbReference>
<evidence type="ECO:0000313" key="1">
    <source>
        <dbReference type="EMBL" id="MBT1706275.1"/>
    </source>
</evidence>
<dbReference type="RefSeq" id="WP_254157452.1">
    <property type="nucleotide sequence ID" value="NZ_JAHESD010000095.1"/>
</dbReference>
<dbReference type="EMBL" id="JAHESD010000095">
    <property type="protein sequence ID" value="MBT1706275.1"/>
    <property type="molecule type" value="Genomic_DNA"/>
</dbReference>